<proteinExistence type="predicted"/>
<comment type="caution">
    <text evidence="3">The sequence shown here is derived from an EMBL/GenBank/DDBJ whole genome shotgun (WGS) entry which is preliminary data.</text>
</comment>
<dbReference type="Proteomes" id="UP001287282">
    <property type="component" value="Unassembled WGS sequence"/>
</dbReference>
<dbReference type="Gene3D" id="3.30.360.10">
    <property type="entry name" value="Dihydrodipicolinate Reductase, domain 2"/>
    <property type="match status" value="1"/>
</dbReference>
<gene>
    <name evidence="3" type="ORF">RYX56_12005</name>
</gene>
<name>A0ABU3XB40_9BACI</name>
<dbReference type="InterPro" id="IPR055170">
    <property type="entry name" value="GFO_IDH_MocA-like_dom"/>
</dbReference>
<evidence type="ECO:0000313" key="4">
    <source>
        <dbReference type="Proteomes" id="UP001287282"/>
    </source>
</evidence>
<dbReference type="InterPro" id="IPR000683">
    <property type="entry name" value="Gfo/Idh/MocA-like_OxRdtase_N"/>
</dbReference>
<accession>A0ABU3XB40</accession>
<sequence>MTIKVGIIGCGRIAQKHVNTINKLKGVKITALSDISVESMDNLLLRIQSSSEQKIATYSYYKSLLHDSNVDLVIISTISSLHAEMTKEALLAKKHVLVEKPLALTLDQSRNLHQLANQCGKKLFVCYQLRYIKTILMIKEMLNQGLFGELYYGAITIEINRSEHYYKEANWRGKWDLDGGMLINQGIHLVDLLVWFLGDVVDVDGCLIKKNDSKETEDAAMGIFTFKSGAKGILHANTITLPTNIGYSIRLFGEKGTVALKGTKLQEIERFEVEGVTLTQEELETWIEDQNEHTRMYEAVIDSIQGNEQPYVVNGKESERALEAIFALYQSAIDKNKTYLPLSTFETSWMKGKI</sequence>
<dbReference type="SUPFAM" id="SSF51735">
    <property type="entry name" value="NAD(P)-binding Rossmann-fold domains"/>
    <property type="match status" value="1"/>
</dbReference>
<evidence type="ECO:0000313" key="3">
    <source>
        <dbReference type="EMBL" id="MDV2685096.1"/>
    </source>
</evidence>
<evidence type="ECO:0000259" key="2">
    <source>
        <dbReference type="Pfam" id="PF22725"/>
    </source>
</evidence>
<dbReference type="PANTHER" id="PTHR43249">
    <property type="entry name" value="UDP-N-ACETYL-2-AMINO-2-DEOXY-D-GLUCURONATE OXIDASE"/>
    <property type="match status" value="1"/>
</dbReference>
<keyword evidence="4" id="KW-1185">Reference proteome</keyword>
<dbReference type="InterPro" id="IPR052515">
    <property type="entry name" value="Gfo/Idh/MocA_Oxidoreductase"/>
</dbReference>
<evidence type="ECO:0000259" key="1">
    <source>
        <dbReference type="Pfam" id="PF01408"/>
    </source>
</evidence>
<dbReference type="EMBL" id="JAWJBA010000003">
    <property type="protein sequence ID" value="MDV2685096.1"/>
    <property type="molecule type" value="Genomic_DNA"/>
</dbReference>
<feature type="domain" description="Gfo/Idh/MocA-like oxidoreductase N-terminal" evidence="1">
    <location>
        <begin position="3"/>
        <end position="125"/>
    </location>
</feature>
<protein>
    <submittedName>
        <fullName evidence="3">Gfo/Idh/MocA family oxidoreductase</fullName>
    </submittedName>
</protein>
<organism evidence="3 4">
    <name type="scientific">Alkalihalophilus lindianensis</name>
    <dbReference type="NCBI Taxonomy" id="1630542"/>
    <lineage>
        <taxon>Bacteria</taxon>
        <taxon>Bacillati</taxon>
        <taxon>Bacillota</taxon>
        <taxon>Bacilli</taxon>
        <taxon>Bacillales</taxon>
        <taxon>Bacillaceae</taxon>
        <taxon>Alkalihalophilus</taxon>
    </lineage>
</organism>
<dbReference type="InterPro" id="IPR036291">
    <property type="entry name" value="NAD(P)-bd_dom_sf"/>
</dbReference>
<feature type="domain" description="GFO/IDH/MocA-like oxidoreductase" evidence="2">
    <location>
        <begin position="136"/>
        <end position="258"/>
    </location>
</feature>
<dbReference type="Pfam" id="PF22725">
    <property type="entry name" value="GFO_IDH_MocA_C3"/>
    <property type="match status" value="1"/>
</dbReference>
<dbReference type="PANTHER" id="PTHR43249:SF1">
    <property type="entry name" value="D-GLUCOSIDE 3-DEHYDROGENASE"/>
    <property type="match status" value="1"/>
</dbReference>
<dbReference type="Pfam" id="PF01408">
    <property type="entry name" value="GFO_IDH_MocA"/>
    <property type="match status" value="1"/>
</dbReference>
<dbReference type="RefSeq" id="WP_317122285.1">
    <property type="nucleotide sequence ID" value="NZ_JAWJBA010000003.1"/>
</dbReference>
<dbReference type="SUPFAM" id="SSF55347">
    <property type="entry name" value="Glyceraldehyde-3-phosphate dehydrogenase-like, C-terminal domain"/>
    <property type="match status" value="1"/>
</dbReference>
<dbReference type="Gene3D" id="3.40.50.720">
    <property type="entry name" value="NAD(P)-binding Rossmann-like Domain"/>
    <property type="match status" value="1"/>
</dbReference>
<reference evidence="3 4" key="1">
    <citation type="submission" date="2023-10" db="EMBL/GenBank/DDBJ databases">
        <title>Screening of Alkalihalobacillus lindianensis BZ-TG-R113 and Its Alleviation of Salt Stress on Rapeseed Growth.</title>
        <authorList>
            <person name="Zhao B."/>
            <person name="Guo T."/>
        </authorList>
    </citation>
    <scope>NUCLEOTIDE SEQUENCE [LARGE SCALE GENOMIC DNA]</scope>
    <source>
        <strain evidence="3 4">BZ-TG-R113</strain>
    </source>
</reference>